<gene>
    <name evidence="1" type="ORF">WJX72_007614</name>
</gene>
<protein>
    <submittedName>
        <fullName evidence="1">Uncharacterized protein</fullName>
    </submittedName>
</protein>
<proteinExistence type="predicted"/>
<dbReference type="GO" id="GO:0016020">
    <property type="term" value="C:membrane"/>
    <property type="evidence" value="ECO:0007669"/>
    <property type="project" value="InterPro"/>
</dbReference>
<sequence length="219" mass="24043">MASTDRQQRLGGAVTAMISGMRSRQAEAEFTGKLMQGLQHNAVQVQRAVGDLLRQRLPPQQRAQLQSRAQPRRSRPQDAGFAAIIPGDGVAEQVLTSGLTNFLQLYNAAIIGRLVLTWFPNPPQIIAGPLSTLCDPYLNLFRGIIPPLGGTLDLSPILAFVVLDLFTNTAAALPAEMGPDGQLVRAPKQKPLQWLRPSRAAQAWRQRMVAQRRRRQAQA</sequence>
<dbReference type="PANTHER" id="PTHR33219">
    <property type="entry name" value="YLMG HOMOLOG PROTEIN 2, CHLOROPLASTIC"/>
    <property type="match status" value="1"/>
</dbReference>
<organism evidence="1 2">
    <name type="scientific">[Myrmecia] bisecta</name>
    <dbReference type="NCBI Taxonomy" id="41462"/>
    <lineage>
        <taxon>Eukaryota</taxon>
        <taxon>Viridiplantae</taxon>
        <taxon>Chlorophyta</taxon>
        <taxon>core chlorophytes</taxon>
        <taxon>Trebouxiophyceae</taxon>
        <taxon>Trebouxiales</taxon>
        <taxon>Trebouxiaceae</taxon>
        <taxon>Myrmecia</taxon>
    </lineage>
</organism>
<dbReference type="PANTHER" id="PTHR33219:SF14">
    <property type="entry name" value="PROTEIN COFACTOR ASSEMBLY OF COMPLEX C SUBUNIT B CCB3, CHLOROPLASTIC-RELATED"/>
    <property type="match status" value="1"/>
</dbReference>
<reference evidence="1 2" key="1">
    <citation type="journal article" date="2024" name="Nat. Commun.">
        <title>Phylogenomics reveals the evolutionary origins of lichenization in chlorophyte algae.</title>
        <authorList>
            <person name="Puginier C."/>
            <person name="Libourel C."/>
            <person name="Otte J."/>
            <person name="Skaloud P."/>
            <person name="Haon M."/>
            <person name="Grisel S."/>
            <person name="Petersen M."/>
            <person name="Berrin J.G."/>
            <person name="Delaux P.M."/>
            <person name="Dal Grande F."/>
            <person name="Keller J."/>
        </authorList>
    </citation>
    <scope>NUCLEOTIDE SEQUENCE [LARGE SCALE GENOMIC DNA]</scope>
    <source>
        <strain evidence="1 2">SAG 2043</strain>
    </source>
</reference>
<dbReference type="EMBL" id="JALJOR010000002">
    <property type="protein sequence ID" value="KAK9824086.1"/>
    <property type="molecule type" value="Genomic_DNA"/>
</dbReference>
<keyword evidence="2" id="KW-1185">Reference proteome</keyword>
<dbReference type="AlphaFoldDB" id="A0AAW1QRH9"/>
<evidence type="ECO:0000313" key="1">
    <source>
        <dbReference type="EMBL" id="KAK9824086.1"/>
    </source>
</evidence>
<dbReference type="GO" id="GO:0010020">
    <property type="term" value="P:chloroplast fission"/>
    <property type="evidence" value="ECO:0007669"/>
    <property type="project" value="TreeGrafter"/>
</dbReference>
<dbReference type="Pfam" id="PF02325">
    <property type="entry name" value="CCB3_YggT"/>
    <property type="match status" value="1"/>
</dbReference>
<accession>A0AAW1QRH9</accession>
<evidence type="ECO:0000313" key="2">
    <source>
        <dbReference type="Proteomes" id="UP001489004"/>
    </source>
</evidence>
<dbReference type="Proteomes" id="UP001489004">
    <property type="component" value="Unassembled WGS sequence"/>
</dbReference>
<dbReference type="InterPro" id="IPR003425">
    <property type="entry name" value="CCB3/YggT"/>
</dbReference>
<name>A0AAW1QRH9_9CHLO</name>
<comment type="caution">
    <text evidence="1">The sequence shown here is derived from an EMBL/GenBank/DDBJ whole genome shotgun (WGS) entry which is preliminary data.</text>
</comment>